<evidence type="ECO:0000313" key="12">
    <source>
        <dbReference type="Proteomes" id="UP000177506"/>
    </source>
</evidence>
<feature type="domain" description="Helicase ATP-binding" evidence="8">
    <location>
        <begin position="47"/>
        <end position="219"/>
    </location>
</feature>
<dbReference type="SMART" id="SM00487">
    <property type="entry name" value="DEXDc"/>
    <property type="match status" value="1"/>
</dbReference>
<dbReference type="CDD" id="cd00268">
    <property type="entry name" value="DEADc"/>
    <property type="match status" value="1"/>
</dbReference>
<dbReference type="Pfam" id="PF00270">
    <property type="entry name" value="DEAD"/>
    <property type="match status" value="1"/>
</dbReference>
<keyword evidence="12" id="KW-1185">Reference proteome</keyword>
<dbReference type="InterPro" id="IPR014014">
    <property type="entry name" value="RNA_helicase_DEAD_Q_motif"/>
</dbReference>
<comment type="similarity">
    <text evidence="5 7">Belongs to the DEAD box helicase family.</text>
</comment>
<evidence type="ECO:0000256" key="6">
    <source>
        <dbReference type="PROSITE-ProRule" id="PRU00552"/>
    </source>
</evidence>
<dbReference type="CDD" id="cd18787">
    <property type="entry name" value="SF2_C_DEAD"/>
    <property type="match status" value="1"/>
</dbReference>
<dbReference type="GO" id="GO:0003676">
    <property type="term" value="F:nucleic acid binding"/>
    <property type="evidence" value="ECO:0007669"/>
    <property type="project" value="InterPro"/>
</dbReference>
<dbReference type="Gene3D" id="3.30.70.330">
    <property type="match status" value="1"/>
</dbReference>
<dbReference type="InterPro" id="IPR014001">
    <property type="entry name" value="Helicase_ATP-bd"/>
</dbReference>
<dbReference type="PANTHER" id="PTHR47959">
    <property type="entry name" value="ATP-DEPENDENT RNA HELICASE RHLE-RELATED"/>
    <property type="match status" value="1"/>
</dbReference>
<dbReference type="CDD" id="cd12252">
    <property type="entry name" value="RRM_DbpA"/>
    <property type="match status" value="1"/>
</dbReference>
<dbReference type="PROSITE" id="PS51192">
    <property type="entry name" value="HELICASE_ATP_BIND_1"/>
    <property type="match status" value="1"/>
</dbReference>
<evidence type="ECO:0000256" key="4">
    <source>
        <dbReference type="ARBA" id="ARBA00022840"/>
    </source>
</evidence>
<keyword evidence="2 7" id="KW-0378">Hydrolase</keyword>
<dbReference type="InterPro" id="IPR027417">
    <property type="entry name" value="P-loop_NTPase"/>
</dbReference>
<dbReference type="Proteomes" id="UP000177506">
    <property type="component" value="Unassembled WGS sequence"/>
</dbReference>
<evidence type="ECO:0000259" key="10">
    <source>
        <dbReference type="PROSITE" id="PS51195"/>
    </source>
</evidence>
<dbReference type="InterPro" id="IPR012677">
    <property type="entry name" value="Nucleotide-bd_a/b_plait_sf"/>
</dbReference>
<organism evidence="11 12">
    <name type="scientific">Hymenobacter coccineus</name>
    <dbReference type="NCBI Taxonomy" id="1908235"/>
    <lineage>
        <taxon>Bacteria</taxon>
        <taxon>Pseudomonadati</taxon>
        <taxon>Bacteroidota</taxon>
        <taxon>Cytophagia</taxon>
        <taxon>Cytophagales</taxon>
        <taxon>Hymenobacteraceae</taxon>
        <taxon>Hymenobacter</taxon>
    </lineage>
</organism>
<reference evidence="11 12" key="1">
    <citation type="submission" date="2016-08" db="EMBL/GenBank/DDBJ databases">
        <title>Hymenobacter coccineus sp. nov., Hymenobacter lapidarius sp. nov. and Hymenobacter glacialis sp. nov., isolated from Antarctic soil.</title>
        <authorList>
            <person name="Sedlacek I."/>
            <person name="Kralova S."/>
            <person name="Kyrova K."/>
            <person name="Maslanova I."/>
            <person name="Stankova E."/>
            <person name="Vrbovska V."/>
            <person name="Nemec M."/>
            <person name="Bartak M."/>
            <person name="Svec P."/>
            <person name="Busse H.-J."/>
            <person name="Pantucek R."/>
        </authorList>
    </citation>
    <scope>NUCLEOTIDE SEQUENCE [LARGE SCALE GENOMIC DNA]</scope>
    <source>
        <strain evidence="11 12">CCM 8649</strain>
    </source>
</reference>
<evidence type="ECO:0000256" key="3">
    <source>
        <dbReference type="ARBA" id="ARBA00022806"/>
    </source>
</evidence>
<evidence type="ECO:0000256" key="7">
    <source>
        <dbReference type="RuleBase" id="RU000492"/>
    </source>
</evidence>
<dbReference type="InterPro" id="IPR005580">
    <property type="entry name" value="DbpA/CsdA_RNA-bd_dom"/>
</dbReference>
<sequence>MQTSDTPAQPAAPRAAAFADFDLTPALQAALVELGWAAPTPVQAAVLPFVLGGHDVAGQAPTGSGKTAAYGLGLLQRIDPAENAVQVIVLVPARELALQVRDALRQLGKTTPNLRIASYYGGHPMRDERKAMENQMPHVIVATPGRLLDHLEQRTFVPNQLKVLVLDEADKLLDLGFQEEMATIVSRLPQRRQTLLFSATMPDKVLALVRSHLARPKVVNVDGGGAAGTAGAATLPENLLLRGHVVSAADQKPAALYHVISQPNAGRSLIFANTRDRVEELTRFLRGRGVAAEALHGKMMQPERDKALMKLRNGSATALVATDVAARGLDVDELDTVVQYDAPEQADTFQHRAGRTARAGAVGTAHLLVTPPEQAKLQNWPAAATVQWARLVPPALPAAAPKAPRPSTVSLHISAGKREKISAGDLVGAFVSVGGLERDAVGRIEVHEHYSFVAVPEAQAEAVLAKMQNAKVKGKKVKVAIVR</sequence>
<dbReference type="GO" id="GO:0016787">
    <property type="term" value="F:hydrolase activity"/>
    <property type="evidence" value="ECO:0007669"/>
    <property type="project" value="UniProtKB-KW"/>
</dbReference>
<gene>
    <name evidence="11" type="ORF">BEN49_09760</name>
</gene>
<name>A0A1G1TE66_9BACT</name>
<protein>
    <recommendedName>
        <fullName evidence="13">DEAD/DEAH box helicase</fullName>
    </recommendedName>
</protein>
<feature type="domain" description="Helicase C-terminal" evidence="9">
    <location>
        <begin position="251"/>
        <end position="400"/>
    </location>
</feature>
<dbReference type="InterPro" id="IPR011545">
    <property type="entry name" value="DEAD/DEAH_box_helicase_dom"/>
</dbReference>
<dbReference type="GO" id="GO:0003724">
    <property type="term" value="F:RNA helicase activity"/>
    <property type="evidence" value="ECO:0007669"/>
    <property type="project" value="InterPro"/>
</dbReference>
<dbReference type="PROSITE" id="PS00039">
    <property type="entry name" value="DEAD_ATP_HELICASE"/>
    <property type="match status" value="1"/>
</dbReference>
<proteinExistence type="inferred from homology"/>
<keyword evidence="1 7" id="KW-0547">Nucleotide-binding</keyword>
<dbReference type="InterPro" id="IPR001650">
    <property type="entry name" value="Helicase_C-like"/>
</dbReference>
<dbReference type="GO" id="GO:0005829">
    <property type="term" value="C:cytosol"/>
    <property type="evidence" value="ECO:0007669"/>
    <property type="project" value="TreeGrafter"/>
</dbReference>
<dbReference type="PROSITE" id="PS51194">
    <property type="entry name" value="HELICASE_CTER"/>
    <property type="match status" value="1"/>
</dbReference>
<evidence type="ECO:0000256" key="1">
    <source>
        <dbReference type="ARBA" id="ARBA00022741"/>
    </source>
</evidence>
<dbReference type="Gene3D" id="3.40.50.300">
    <property type="entry name" value="P-loop containing nucleotide triphosphate hydrolases"/>
    <property type="match status" value="2"/>
</dbReference>
<evidence type="ECO:0008006" key="13">
    <source>
        <dbReference type="Google" id="ProtNLM"/>
    </source>
</evidence>
<accession>A0A1G1TE66</accession>
<dbReference type="Pfam" id="PF03880">
    <property type="entry name" value="DbpA"/>
    <property type="match status" value="1"/>
</dbReference>
<dbReference type="PROSITE" id="PS51195">
    <property type="entry name" value="Q_MOTIF"/>
    <property type="match status" value="1"/>
</dbReference>
<dbReference type="PANTHER" id="PTHR47959:SF1">
    <property type="entry name" value="ATP-DEPENDENT RNA HELICASE DBPA"/>
    <property type="match status" value="1"/>
</dbReference>
<dbReference type="GO" id="GO:0005524">
    <property type="term" value="F:ATP binding"/>
    <property type="evidence" value="ECO:0007669"/>
    <property type="project" value="UniProtKB-KW"/>
</dbReference>
<evidence type="ECO:0000313" key="11">
    <source>
        <dbReference type="EMBL" id="OGX89140.1"/>
    </source>
</evidence>
<evidence type="ECO:0000256" key="2">
    <source>
        <dbReference type="ARBA" id="ARBA00022801"/>
    </source>
</evidence>
<dbReference type="InterPro" id="IPR050079">
    <property type="entry name" value="DEAD_box_RNA_helicase"/>
</dbReference>
<keyword evidence="4 7" id="KW-0067">ATP-binding</keyword>
<comment type="caution">
    <text evidence="11">The sequence shown here is derived from an EMBL/GenBank/DDBJ whole genome shotgun (WGS) entry which is preliminary data.</text>
</comment>
<keyword evidence="3 7" id="KW-0347">Helicase</keyword>
<dbReference type="SUPFAM" id="SSF52540">
    <property type="entry name" value="P-loop containing nucleoside triphosphate hydrolases"/>
    <property type="match status" value="1"/>
</dbReference>
<feature type="domain" description="DEAD-box RNA helicase Q" evidence="10">
    <location>
        <begin position="16"/>
        <end position="44"/>
    </location>
</feature>
<feature type="short sequence motif" description="Q motif" evidence="6">
    <location>
        <begin position="16"/>
        <end position="44"/>
    </location>
</feature>
<dbReference type="EMBL" id="MDZA01000311">
    <property type="protein sequence ID" value="OGX89140.1"/>
    <property type="molecule type" value="Genomic_DNA"/>
</dbReference>
<dbReference type="OrthoDB" id="974172at2"/>
<dbReference type="Pfam" id="PF00271">
    <property type="entry name" value="Helicase_C"/>
    <property type="match status" value="1"/>
</dbReference>
<dbReference type="InterPro" id="IPR000629">
    <property type="entry name" value="RNA-helicase_DEAD-box_CS"/>
</dbReference>
<evidence type="ECO:0000259" key="9">
    <source>
        <dbReference type="PROSITE" id="PS51194"/>
    </source>
</evidence>
<evidence type="ECO:0000259" key="8">
    <source>
        <dbReference type="PROSITE" id="PS51192"/>
    </source>
</evidence>
<dbReference type="RefSeq" id="WP_070745091.1">
    <property type="nucleotide sequence ID" value="NZ_MDZA01000311.1"/>
</dbReference>
<dbReference type="AlphaFoldDB" id="A0A1G1TE66"/>
<dbReference type="InterPro" id="IPR044742">
    <property type="entry name" value="DEAD/DEAH_RhlB"/>
</dbReference>
<evidence type="ECO:0000256" key="5">
    <source>
        <dbReference type="ARBA" id="ARBA00038437"/>
    </source>
</evidence>
<dbReference type="SMART" id="SM00490">
    <property type="entry name" value="HELICc"/>
    <property type="match status" value="1"/>
</dbReference>